<comment type="caution">
    <text evidence="2">The sequence shown here is derived from an EMBL/GenBank/DDBJ whole genome shotgun (WGS) entry which is preliminary data.</text>
</comment>
<feature type="compositionally biased region" description="Acidic residues" evidence="1">
    <location>
        <begin position="527"/>
        <end position="551"/>
    </location>
</feature>
<feature type="compositionally biased region" description="Polar residues" evidence="1">
    <location>
        <begin position="286"/>
        <end position="303"/>
    </location>
</feature>
<evidence type="ECO:0008006" key="4">
    <source>
        <dbReference type="Google" id="ProtNLM"/>
    </source>
</evidence>
<evidence type="ECO:0000256" key="1">
    <source>
        <dbReference type="SAM" id="MobiDB-lite"/>
    </source>
</evidence>
<feature type="compositionally biased region" description="Polar residues" evidence="1">
    <location>
        <begin position="581"/>
        <end position="604"/>
    </location>
</feature>
<dbReference type="GeneID" id="63848318"/>
<feature type="region of interest" description="Disordered" evidence="1">
    <location>
        <begin position="144"/>
        <end position="636"/>
    </location>
</feature>
<feature type="compositionally biased region" description="Low complexity" evidence="1">
    <location>
        <begin position="463"/>
        <end position="484"/>
    </location>
</feature>
<reference evidence="2" key="1">
    <citation type="submission" date="2020-01" db="EMBL/GenBank/DDBJ databases">
        <authorList>
            <consortium name="DOE Joint Genome Institute"/>
            <person name="Haridas S."/>
            <person name="Albert R."/>
            <person name="Binder M."/>
            <person name="Bloem J."/>
            <person name="Labutti K."/>
            <person name="Salamov A."/>
            <person name="Andreopoulos B."/>
            <person name="Baker S.E."/>
            <person name="Barry K."/>
            <person name="Bills G."/>
            <person name="Bluhm B.H."/>
            <person name="Cannon C."/>
            <person name="Castanera R."/>
            <person name="Culley D.E."/>
            <person name="Daum C."/>
            <person name="Ezra D."/>
            <person name="Gonzalez J.B."/>
            <person name="Henrissat B."/>
            <person name="Kuo A."/>
            <person name="Liang C."/>
            <person name="Lipzen A."/>
            <person name="Lutzoni F."/>
            <person name="Magnuson J."/>
            <person name="Mondo S."/>
            <person name="Nolan M."/>
            <person name="Ohm R."/>
            <person name="Pangilinan J."/>
            <person name="Park H.-J."/>
            <person name="Ramirez L."/>
            <person name="Alfaro M."/>
            <person name="Sun H."/>
            <person name="Tritt A."/>
            <person name="Yoshinaga Y."/>
            <person name="Zwiers L.-H."/>
            <person name="Turgeon B.G."/>
            <person name="Goodwin S.B."/>
            <person name="Spatafora J.W."/>
            <person name="Crous P.W."/>
            <person name="Grigoriev I.V."/>
        </authorList>
    </citation>
    <scope>NUCLEOTIDE SEQUENCE</scope>
    <source>
        <strain evidence="2">CBS 394.84</strain>
    </source>
</reference>
<feature type="compositionally biased region" description="Basic residues" evidence="1">
    <location>
        <begin position="248"/>
        <end position="262"/>
    </location>
</feature>
<dbReference type="OrthoDB" id="6365676at2759"/>
<dbReference type="Proteomes" id="UP000800039">
    <property type="component" value="Unassembled WGS sequence"/>
</dbReference>
<dbReference type="RefSeq" id="XP_040788593.1">
    <property type="nucleotide sequence ID" value="XM_040931066.1"/>
</dbReference>
<sequence>MAVPVARMRLTVEVLPLEAANAHGPYRAQAIAAFKGRKFALPVQLEDTFERVWGQIEQRYKTNYLDAQQAAAFTIKKLQDAYDCDLDLGDTVSSIFEGEPDPTMRMIKVVPSFINRDFSVPVTSNLRPGYAQKRVREINEELANKRRRVEQQQLGDIQEVDPSRDQPMPTTESERSGDDGAEQSGHRSRSRTGTSLVVVKDTHTGHAEFGPGIKEESPELGLPITQKAPSTASVETTFTKPPVPISKKSPRKRKSAKSRSRTPRVPPVMIPEEQVENGVPELDDAATQNVPVQGKVAQNTHRITASPKLGSPETALHPSPKPIPGPSQETPSSAAVKRKDVYDVPSSPEFLKNKSKPKSKQTYAKSPRAANTIQKENGVQTPERTPLAKPARPGSLKKPSRNAHLEQPNGNSSRTRIASPAPVLVPKRRGRSAKSTLNNSSQTPDATPVVEPATKQEAVQFVSQSTSSKSSSTSAANSTRSSPAITRRPARFLSHSPTPEASDSGDESDGISAAASKATTPPLPEENSNEIESDSSSDSDESGAEDEDIEMPDVPAQAEPQFTAVDESAVPSSPPRLAIVPNSTPLVPETSQPTTSQLNPSTIRRTPVPLPPPSQLRSSQSVSVHAAARRPATRYAGFRTLREQLADAQKTPTATQTKAYDPRTMSLGKLAAKAKGRSKGFVGVGNNDGSSEEDSSSSSSDSD</sequence>
<evidence type="ECO:0000313" key="3">
    <source>
        <dbReference type="Proteomes" id="UP000800039"/>
    </source>
</evidence>
<keyword evidence="3" id="KW-1185">Reference proteome</keyword>
<dbReference type="EMBL" id="ML976616">
    <property type="protein sequence ID" value="KAF1846030.1"/>
    <property type="molecule type" value="Genomic_DNA"/>
</dbReference>
<feature type="compositionally biased region" description="Low complexity" evidence="1">
    <location>
        <begin position="615"/>
        <end position="624"/>
    </location>
</feature>
<proteinExistence type="predicted"/>
<evidence type="ECO:0000313" key="2">
    <source>
        <dbReference type="EMBL" id="KAF1846030.1"/>
    </source>
</evidence>
<name>A0A9P4GI57_9PLEO</name>
<protein>
    <recommendedName>
        <fullName evidence="4">Nucleolar protein Dnt1-like N-terminal domain-containing protein</fullName>
    </recommendedName>
</protein>
<feature type="compositionally biased region" description="Polar residues" evidence="1">
    <location>
        <begin position="360"/>
        <end position="383"/>
    </location>
</feature>
<dbReference type="AlphaFoldDB" id="A0A9P4GI57"/>
<gene>
    <name evidence="2" type="ORF">K460DRAFT_338882</name>
</gene>
<accession>A0A9P4GI57</accession>
<organism evidence="2 3">
    <name type="scientific">Cucurbitaria berberidis CBS 394.84</name>
    <dbReference type="NCBI Taxonomy" id="1168544"/>
    <lineage>
        <taxon>Eukaryota</taxon>
        <taxon>Fungi</taxon>
        <taxon>Dikarya</taxon>
        <taxon>Ascomycota</taxon>
        <taxon>Pezizomycotina</taxon>
        <taxon>Dothideomycetes</taxon>
        <taxon>Pleosporomycetidae</taxon>
        <taxon>Pleosporales</taxon>
        <taxon>Pleosporineae</taxon>
        <taxon>Cucurbitariaceae</taxon>
        <taxon>Cucurbitaria</taxon>
    </lineage>
</organism>
<feature type="region of interest" description="Disordered" evidence="1">
    <location>
        <begin position="671"/>
        <end position="703"/>
    </location>
</feature>
<feature type="compositionally biased region" description="Polar residues" evidence="1">
    <location>
        <begin position="227"/>
        <end position="239"/>
    </location>
</feature>
<feature type="compositionally biased region" description="Polar residues" evidence="1">
    <location>
        <begin position="433"/>
        <end position="445"/>
    </location>
</feature>